<comment type="caution">
    <text evidence="2">The sequence shown here is derived from an EMBL/GenBank/DDBJ whole genome shotgun (WGS) entry which is preliminary data.</text>
</comment>
<evidence type="ECO:0000313" key="2">
    <source>
        <dbReference type="EMBL" id="MED6219636.1"/>
    </source>
</evidence>
<feature type="compositionally biased region" description="Basic and acidic residues" evidence="1">
    <location>
        <begin position="65"/>
        <end position="76"/>
    </location>
</feature>
<reference evidence="2 3" key="1">
    <citation type="journal article" date="2023" name="Plants (Basel)">
        <title>Bridging the Gap: Combining Genomics and Transcriptomics Approaches to Understand Stylosanthes scabra, an Orphan Legume from the Brazilian Caatinga.</title>
        <authorList>
            <person name="Ferreira-Neto J.R.C."/>
            <person name="da Silva M.D."/>
            <person name="Binneck E."/>
            <person name="de Melo N.F."/>
            <person name="da Silva R.H."/>
            <person name="de Melo A.L.T.M."/>
            <person name="Pandolfi V."/>
            <person name="Bustamante F.O."/>
            <person name="Brasileiro-Vidal A.C."/>
            <person name="Benko-Iseppon A.M."/>
        </authorList>
    </citation>
    <scope>NUCLEOTIDE SEQUENCE [LARGE SCALE GENOMIC DNA]</scope>
    <source>
        <tissue evidence="2">Leaves</tissue>
    </source>
</reference>
<feature type="region of interest" description="Disordered" evidence="1">
    <location>
        <begin position="58"/>
        <end position="80"/>
    </location>
</feature>
<dbReference type="EMBL" id="JASCZI010272050">
    <property type="protein sequence ID" value="MED6219636.1"/>
    <property type="molecule type" value="Genomic_DNA"/>
</dbReference>
<name>A0ABU6ZBX3_9FABA</name>
<proteinExistence type="predicted"/>
<keyword evidence="3" id="KW-1185">Reference proteome</keyword>
<evidence type="ECO:0000313" key="3">
    <source>
        <dbReference type="Proteomes" id="UP001341840"/>
    </source>
</evidence>
<organism evidence="2 3">
    <name type="scientific">Stylosanthes scabra</name>
    <dbReference type="NCBI Taxonomy" id="79078"/>
    <lineage>
        <taxon>Eukaryota</taxon>
        <taxon>Viridiplantae</taxon>
        <taxon>Streptophyta</taxon>
        <taxon>Embryophyta</taxon>
        <taxon>Tracheophyta</taxon>
        <taxon>Spermatophyta</taxon>
        <taxon>Magnoliopsida</taxon>
        <taxon>eudicotyledons</taxon>
        <taxon>Gunneridae</taxon>
        <taxon>Pentapetalae</taxon>
        <taxon>rosids</taxon>
        <taxon>fabids</taxon>
        <taxon>Fabales</taxon>
        <taxon>Fabaceae</taxon>
        <taxon>Papilionoideae</taxon>
        <taxon>50 kb inversion clade</taxon>
        <taxon>dalbergioids sensu lato</taxon>
        <taxon>Dalbergieae</taxon>
        <taxon>Pterocarpus clade</taxon>
        <taxon>Stylosanthes</taxon>
    </lineage>
</organism>
<sequence length="132" mass="14679">MRARTGPSTKSVTRACNQIKIPSIGLWSFSQRVNAWANFGCQENGGYNCVGDETHSDGVSGFNRKSSERKWPERAKGTNGLQQNLEGQSWSLCVCIKEAMRTHPGLGRHANLAERTPMRTHSELLCVRIGQF</sequence>
<accession>A0ABU6ZBX3</accession>
<dbReference type="Proteomes" id="UP001341840">
    <property type="component" value="Unassembled WGS sequence"/>
</dbReference>
<evidence type="ECO:0000256" key="1">
    <source>
        <dbReference type="SAM" id="MobiDB-lite"/>
    </source>
</evidence>
<protein>
    <submittedName>
        <fullName evidence="2">Uncharacterized protein</fullName>
    </submittedName>
</protein>
<gene>
    <name evidence="2" type="ORF">PIB30_037609</name>
</gene>